<dbReference type="PROSITE" id="PS51318">
    <property type="entry name" value="TAT"/>
    <property type="match status" value="1"/>
</dbReference>
<dbReference type="InterPro" id="IPR000073">
    <property type="entry name" value="AB_hydrolase_1"/>
</dbReference>
<dbReference type="PANTHER" id="PTHR43329">
    <property type="entry name" value="EPOXIDE HYDROLASE"/>
    <property type="match status" value="1"/>
</dbReference>
<dbReference type="SUPFAM" id="SSF53474">
    <property type="entry name" value="alpha/beta-Hydrolases"/>
    <property type="match status" value="1"/>
</dbReference>
<dbReference type="PROSITE" id="PS51257">
    <property type="entry name" value="PROKAR_LIPOPROTEIN"/>
    <property type="match status" value="1"/>
</dbReference>
<keyword evidence="1 3" id="KW-0378">Hydrolase</keyword>
<protein>
    <submittedName>
        <fullName evidence="3">Alpha/beta fold hydrolase</fullName>
    </submittedName>
</protein>
<dbReference type="InterPro" id="IPR006311">
    <property type="entry name" value="TAT_signal"/>
</dbReference>
<name>A0ABW3JAK7_9HYPH</name>
<dbReference type="GO" id="GO:0016787">
    <property type="term" value="F:hydrolase activity"/>
    <property type="evidence" value="ECO:0007669"/>
    <property type="project" value="UniProtKB-KW"/>
</dbReference>
<dbReference type="Pfam" id="PF00561">
    <property type="entry name" value="Abhydrolase_1"/>
    <property type="match status" value="1"/>
</dbReference>
<dbReference type="PRINTS" id="PR00412">
    <property type="entry name" value="EPOXHYDRLASE"/>
</dbReference>
<dbReference type="RefSeq" id="WP_379088989.1">
    <property type="nucleotide sequence ID" value="NZ_JBHTJO010000001.1"/>
</dbReference>
<comment type="caution">
    <text evidence="3">The sequence shown here is derived from an EMBL/GenBank/DDBJ whole genome shotgun (WGS) entry which is preliminary data.</text>
</comment>
<dbReference type="EMBL" id="JBHTJO010000001">
    <property type="protein sequence ID" value="MFD0987294.1"/>
    <property type="molecule type" value="Genomic_DNA"/>
</dbReference>
<keyword evidence="4" id="KW-1185">Reference proteome</keyword>
<evidence type="ECO:0000259" key="2">
    <source>
        <dbReference type="Pfam" id="PF00561"/>
    </source>
</evidence>
<proteinExistence type="predicted"/>
<dbReference type="Proteomes" id="UP001597102">
    <property type="component" value="Unassembled WGS sequence"/>
</dbReference>
<evidence type="ECO:0000313" key="4">
    <source>
        <dbReference type="Proteomes" id="UP001597102"/>
    </source>
</evidence>
<sequence>MTIPRRAFLQGSLAVACGIAAHLNRAAAQPDEIVAERPAGLPDGARSRFAQINGIRMHYVTMGSGPLVVLLHGWPETWFSWREQMRWLGQDFTVVAPDLRGCGLTELTAQGYDKETIAEDVRGLIDHLGQGSAHVVGHDMGGKAAFVLALVHPESVRKLVLADCLIPGTENADALDGGAWHYGFHMAQGIPELLTEGREREYIAAQIALWTRGDGAISEETIAEYAKHYSKPGRMTAGFDYYRALPDDADLVASFGERRLAMPVMAITGEYGVGDTLARSLVGRADDVKSVVLEDCGHFVAEEKPEAFAQAVSRFLAD</sequence>
<evidence type="ECO:0000256" key="1">
    <source>
        <dbReference type="ARBA" id="ARBA00022801"/>
    </source>
</evidence>
<reference evidence="4" key="1">
    <citation type="journal article" date="2019" name="Int. J. Syst. Evol. Microbiol.">
        <title>The Global Catalogue of Microorganisms (GCM) 10K type strain sequencing project: providing services to taxonomists for standard genome sequencing and annotation.</title>
        <authorList>
            <consortium name="The Broad Institute Genomics Platform"/>
            <consortium name="The Broad Institute Genome Sequencing Center for Infectious Disease"/>
            <person name="Wu L."/>
            <person name="Ma J."/>
        </authorList>
    </citation>
    <scope>NUCLEOTIDE SEQUENCE [LARGE SCALE GENOMIC DNA]</scope>
    <source>
        <strain evidence="4">CCUG 61697</strain>
    </source>
</reference>
<dbReference type="Gene3D" id="3.40.50.1820">
    <property type="entry name" value="alpha/beta hydrolase"/>
    <property type="match status" value="1"/>
</dbReference>
<organism evidence="3 4">
    <name type="scientific">Methyloligella solikamskensis</name>
    <dbReference type="NCBI Taxonomy" id="1177756"/>
    <lineage>
        <taxon>Bacteria</taxon>
        <taxon>Pseudomonadati</taxon>
        <taxon>Pseudomonadota</taxon>
        <taxon>Alphaproteobacteria</taxon>
        <taxon>Hyphomicrobiales</taxon>
        <taxon>Hyphomicrobiaceae</taxon>
        <taxon>Methyloligella</taxon>
    </lineage>
</organism>
<dbReference type="InterPro" id="IPR029058">
    <property type="entry name" value="AB_hydrolase_fold"/>
</dbReference>
<gene>
    <name evidence="3" type="ORF">ACFQ2F_09310</name>
</gene>
<dbReference type="InterPro" id="IPR000639">
    <property type="entry name" value="Epox_hydrolase-like"/>
</dbReference>
<feature type="domain" description="AB hydrolase-1" evidence="2">
    <location>
        <begin position="66"/>
        <end position="305"/>
    </location>
</feature>
<accession>A0ABW3JAK7</accession>
<dbReference type="PRINTS" id="PR00111">
    <property type="entry name" value="ABHYDROLASE"/>
</dbReference>
<evidence type="ECO:0000313" key="3">
    <source>
        <dbReference type="EMBL" id="MFD0987294.1"/>
    </source>
</evidence>